<evidence type="ECO:0000256" key="4">
    <source>
        <dbReference type="ARBA" id="ARBA00022519"/>
    </source>
</evidence>
<evidence type="ECO:0000313" key="11">
    <source>
        <dbReference type="EMBL" id="VAW22439.1"/>
    </source>
</evidence>
<sequence>MGFAAYWRLLRAGYVLAREGAFSVVETDNLPGGVRFALNVIRLVERSSVRKSGRIERLTKALNRLGPTYVKFGQTLATRPDVVGAAIAKDLATLQDAMDPFDASLVPDILTSALGDKAKLLVEISPPIAAASIAQVHKAKLKHEDGTSEVVAIKLLRPGIEARFRRDVESFFAAARLLEWLMPSIKRLRPIAVVETLERSAHMELDLRFEAASISEFGENIKDDDDFDLPQVKWPYTAQRVLTTSWIDGITMHDLEAMDKAGVDRKKLAVHLMQSFLLHAIRDGLFHADMHPGNLFVDPETGGVLAVDFGIMGRIGKKEQRFLAEILYGFIMRDYRRVARLHFAIGYVPADQSEEDFALALRMIGEPMHGAKARDISMAGLLGQLFTVTELFNMQTRPELILLQKNMVLVEGVARMLDPDLDIWTASEPLVTEWIKRQAGPRGKLAEIGEHFENFVETLAGVPTLVKRANNLLQMQEEELKRRRKETGRFGQNILIVAAILLAVLVWRLW</sequence>
<keyword evidence="6 9" id="KW-0812">Transmembrane</keyword>
<reference evidence="11" key="1">
    <citation type="submission" date="2018-06" db="EMBL/GenBank/DDBJ databases">
        <authorList>
            <person name="Zhirakovskaya E."/>
        </authorList>
    </citation>
    <scope>NUCLEOTIDE SEQUENCE</scope>
</reference>
<evidence type="ECO:0000256" key="7">
    <source>
        <dbReference type="ARBA" id="ARBA00022989"/>
    </source>
</evidence>
<feature type="transmembrane region" description="Helical" evidence="9">
    <location>
        <begin position="490"/>
        <end position="509"/>
    </location>
</feature>
<dbReference type="InterPro" id="IPR010232">
    <property type="entry name" value="UbiB"/>
</dbReference>
<dbReference type="GO" id="GO:0004672">
    <property type="term" value="F:protein kinase activity"/>
    <property type="evidence" value="ECO:0007669"/>
    <property type="project" value="InterPro"/>
</dbReference>
<keyword evidence="3" id="KW-1003">Cell membrane</keyword>
<dbReference type="UniPathway" id="UPA00232"/>
<keyword evidence="4" id="KW-0997">Cell inner membrane</keyword>
<proteinExistence type="inferred from homology"/>
<keyword evidence="8 9" id="KW-0472">Membrane</keyword>
<evidence type="ECO:0000256" key="1">
    <source>
        <dbReference type="ARBA" id="ARBA00005020"/>
    </source>
</evidence>
<organism evidence="11">
    <name type="scientific">hydrothermal vent metagenome</name>
    <dbReference type="NCBI Taxonomy" id="652676"/>
    <lineage>
        <taxon>unclassified sequences</taxon>
        <taxon>metagenomes</taxon>
        <taxon>ecological metagenomes</taxon>
    </lineage>
</organism>
<comment type="similarity">
    <text evidence="2">Belongs to the protein kinase superfamily. ADCK protein kinase family.</text>
</comment>
<dbReference type="InterPro" id="IPR050154">
    <property type="entry name" value="UbiB_kinase"/>
</dbReference>
<dbReference type="SUPFAM" id="SSF56112">
    <property type="entry name" value="Protein kinase-like (PK-like)"/>
    <property type="match status" value="1"/>
</dbReference>
<comment type="pathway">
    <text evidence="1">Cofactor biosynthesis; ubiquinone biosynthesis [regulation].</text>
</comment>
<keyword evidence="11" id="KW-0830">Ubiquinone</keyword>
<evidence type="ECO:0000256" key="3">
    <source>
        <dbReference type="ARBA" id="ARBA00022475"/>
    </source>
</evidence>
<evidence type="ECO:0000256" key="6">
    <source>
        <dbReference type="ARBA" id="ARBA00022692"/>
    </source>
</evidence>
<dbReference type="Pfam" id="PF03109">
    <property type="entry name" value="ABC1"/>
    <property type="match status" value="1"/>
</dbReference>
<feature type="domain" description="Protein kinase" evidence="10">
    <location>
        <begin position="122"/>
        <end position="496"/>
    </location>
</feature>
<dbReference type="PROSITE" id="PS50011">
    <property type="entry name" value="PROTEIN_KINASE_DOM"/>
    <property type="match status" value="1"/>
</dbReference>
<keyword evidence="7 9" id="KW-1133">Transmembrane helix</keyword>
<dbReference type="PANTHER" id="PTHR10566">
    <property type="entry name" value="CHAPERONE-ACTIVITY OF BC1 COMPLEX CABC1 -RELATED"/>
    <property type="match status" value="1"/>
</dbReference>
<dbReference type="GO" id="GO:0005524">
    <property type="term" value="F:ATP binding"/>
    <property type="evidence" value="ECO:0007669"/>
    <property type="project" value="InterPro"/>
</dbReference>
<dbReference type="PANTHER" id="PTHR10566:SF113">
    <property type="entry name" value="PROTEIN ACTIVITY OF BC1 COMPLEX KINASE 7, CHLOROPLASTIC"/>
    <property type="match status" value="1"/>
</dbReference>
<dbReference type="InterPro" id="IPR011009">
    <property type="entry name" value="Kinase-like_dom_sf"/>
</dbReference>
<evidence type="ECO:0000256" key="9">
    <source>
        <dbReference type="SAM" id="Phobius"/>
    </source>
</evidence>
<evidence type="ECO:0000259" key="10">
    <source>
        <dbReference type="PROSITE" id="PS50011"/>
    </source>
</evidence>
<dbReference type="InterPro" id="IPR004147">
    <property type="entry name" value="ABC1_dom"/>
</dbReference>
<dbReference type="InterPro" id="IPR000719">
    <property type="entry name" value="Prot_kinase_dom"/>
</dbReference>
<dbReference type="GO" id="GO:0006744">
    <property type="term" value="P:ubiquinone biosynthetic process"/>
    <property type="evidence" value="ECO:0007669"/>
    <property type="project" value="UniProtKB-UniPathway"/>
</dbReference>
<dbReference type="AlphaFoldDB" id="A0A3B0UD27"/>
<protein>
    <submittedName>
        <fullName evidence="11">Ubiquinone biosynthesis regulatory protein kinase UbiB</fullName>
    </submittedName>
</protein>
<evidence type="ECO:0000256" key="5">
    <source>
        <dbReference type="ARBA" id="ARBA00022688"/>
    </source>
</evidence>
<keyword evidence="5" id="KW-0831">Ubiquinone biosynthesis</keyword>
<dbReference type="NCBIfam" id="TIGR01982">
    <property type="entry name" value="UbiB"/>
    <property type="match status" value="1"/>
</dbReference>
<evidence type="ECO:0000256" key="2">
    <source>
        <dbReference type="ARBA" id="ARBA00009670"/>
    </source>
</evidence>
<name>A0A3B0UD27_9ZZZZ</name>
<accession>A0A3B0UD27</accession>
<gene>
    <name evidence="11" type="ORF">MNBD_ALPHA12-603</name>
</gene>
<dbReference type="EMBL" id="UOEO01000202">
    <property type="protein sequence ID" value="VAW22439.1"/>
    <property type="molecule type" value="Genomic_DNA"/>
</dbReference>
<evidence type="ECO:0000256" key="8">
    <source>
        <dbReference type="ARBA" id="ARBA00023136"/>
    </source>
</evidence>